<gene>
    <name evidence="1" type="ORF">GDO81_026285</name>
</gene>
<proteinExistence type="predicted"/>
<reference evidence="1" key="1">
    <citation type="thesis" date="2020" institute="ProQuest LLC" country="789 East Eisenhower Parkway, Ann Arbor, MI, USA">
        <title>Comparative Genomics and Chromosome Evolution.</title>
        <authorList>
            <person name="Mudd A.B."/>
        </authorList>
    </citation>
    <scope>NUCLEOTIDE SEQUENCE</scope>
    <source>
        <strain evidence="1">237g6f4</strain>
        <tissue evidence="1">Blood</tissue>
    </source>
</reference>
<dbReference type="Proteomes" id="UP000824782">
    <property type="component" value="Unassembled WGS sequence"/>
</dbReference>
<dbReference type="EMBL" id="WNYA01042966">
    <property type="protein sequence ID" value="KAG8536471.1"/>
    <property type="molecule type" value="Genomic_DNA"/>
</dbReference>
<dbReference type="AlphaFoldDB" id="A0AAV6YIG5"/>
<protein>
    <submittedName>
        <fullName evidence="1">Uncharacterized protein</fullName>
    </submittedName>
</protein>
<evidence type="ECO:0000313" key="1">
    <source>
        <dbReference type="EMBL" id="KAG8536471.1"/>
    </source>
</evidence>
<comment type="caution">
    <text evidence="1">The sequence shown here is derived from an EMBL/GenBank/DDBJ whole genome shotgun (WGS) entry which is preliminary data.</text>
</comment>
<keyword evidence="2" id="KW-1185">Reference proteome</keyword>
<accession>A0AAV6YIG5</accession>
<organism evidence="1 2">
    <name type="scientific">Engystomops pustulosus</name>
    <name type="common">Tungara frog</name>
    <name type="synonym">Physalaemus pustulosus</name>
    <dbReference type="NCBI Taxonomy" id="76066"/>
    <lineage>
        <taxon>Eukaryota</taxon>
        <taxon>Metazoa</taxon>
        <taxon>Chordata</taxon>
        <taxon>Craniata</taxon>
        <taxon>Vertebrata</taxon>
        <taxon>Euteleostomi</taxon>
        <taxon>Amphibia</taxon>
        <taxon>Batrachia</taxon>
        <taxon>Anura</taxon>
        <taxon>Neobatrachia</taxon>
        <taxon>Hyloidea</taxon>
        <taxon>Leptodactylidae</taxon>
        <taxon>Leiuperinae</taxon>
        <taxon>Engystomops</taxon>
    </lineage>
</organism>
<sequence>MTFPESGRDAVQNVMIVNAMVQIPLVDINTYIHSLTYTRIYIHTHTYTQLYISDGYMGSFVNDRSVCYISQFGEQSVRL</sequence>
<name>A0AAV6YIG5_ENGPU</name>
<evidence type="ECO:0000313" key="2">
    <source>
        <dbReference type="Proteomes" id="UP000824782"/>
    </source>
</evidence>